<keyword evidence="3" id="KW-0175">Coiled coil</keyword>
<feature type="region of interest" description="Disordered" evidence="4">
    <location>
        <begin position="1007"/>
        <end position="1126"/>
    </location>
</feature>
<dbReference type="PROSITE" id="PS50012">
    <property type="entry name" value="RCC1_3"/>
    <property type="match status" value="6"/>
</dbReference>
<dbReference type="FunFam" id="2.130.10.30:FF:000028">
    <property type="entry name" value="PH, RCC1 and FYVE domains-containing protein 1"/>
    <property type="match status" value="1"/>
</dbReference>
<evidence type="ECO:0000256" key="1">
    <source>
        <dbReference type="ARBA" id="ARBA00022737"/>
    </source>
</evidence>
<evidence type="ECO:0000256" key="4">
    <source>
        <dbReference type="SAM" id="MobiDB-lite"/>
    </source>
</evidence>
<dbReference type="AlphaFoldDB" id="A0A7J0GGI2"/>
<dbReference type="InterPro" id="IPR001849">
    <property type="entry name" value="PH_domain"/>
</dbReference>
<dbReference type="Proteomes" id="UP000585474">
    <property type="component" value="Unassembled WGS sequence"/>
</dbReference>
<dbReference type="SUPFAM" id="SSF50985">
    <property type="entry name" value="RCC1/BLIP-II"/>
    <property type="match status" value="1"/>
</dbReference>
<dbReference type="EMBL" id="BJWL01000021">
    <property type="protein sequence ID" value="GFZ09919.1"/>
    <property type="molecule type" value="Genomic_DNA"/>
</dbReference>
<sequence>MLFSPSLTVYSRGRDHQLKSDSFFSHRSKIFSLFAVVISFLSPEPPVVYLIPRQKNAVSTIHWLEKRFPLLQNYFWPVIASPRVRLSTPVSSGAGGGVPVNLSHGMADLVSYGNANRDIEQSTAFICKLLFLLLQALIALKKGTQLLKYGRKGKPKFCPFRLSNDETSLIWISSSGERSLKLASVSRIVPGQRTAVFQRYLRPEKDYLSFSLIYNNGKRSLDLICKDKVEAESWIAGLKALISSGQGGRSKIDGWSDGGFYFEDNRDLTSNSPTDSSVSATRDISSPEISVSSITNTSPKNYWPHNSVHSERSHVALDQANMQVKGSGSDAFRVSVSSAPSTSSHGSAPDDCDALGDVYIWGEVICDNFIKVGADKNANSLITRADVLLPRPLESNVVLDVHHIACGVRHAALVTRQGELFTWGEESGGRLGHGVGKDVTQPRLVEPLAFCSVDFVACGEFHTCAVTMAGELYSWGDGTHNAGILGHGTDVSHWIPKRISGPLEGLQVAMVACGPWHTALITSMGQLFTFGDGTFGVLGHGDRENISYPREVDSLSGLRTIAVACGVWHTAAIVEVIVTQSSASVSSGKLFTWGDGDKNRLGHGDKEPRLKPTCVPTLIDYNFHKIACGHSLTVGLTTSGHVFTMGSTVYGQLGNLLSDGKVPCLVEDKLVGESVEEIACGAYHVAALTSKNEVYTWGKGANGRLGHGDIEDRKMPTLVEALKERHVKFIACGSNYTTAICVFTNGFLVLSSLSAQLVDRLLGLLGRGITATIVDLCTAMRVAEAANINRRSAIPRLSGENKDRLDKTEIRLSKSAMPSNLDMIKQLDNKAAKQGKKADTFSLGRPSQAPSLLQLKDVVMATAVDLRRTVPKPVLIQSGVSSRSVSPFSRKPSPPRSATPVPTTTGLSFSKSIADSLKKTNELLNQEIHKLRAQVESLRHRCELQELELQQSTKKTQEAMTLAAEESAKSKAAKDVIKSLTAQLKDMAERLPPGVYDADSARAIHLPNGLEPNGIHHPDENGVHHSDSINGSQLPASTGSDTTMINGMQSPGEMPRYKPGVKEISAHHQSQGISNTSGRDDHPDVRLSNGSGAVNLSEAPDRTESGPTQDGDSTRSRNSSLAGDPNQVEAEWIEQYEPGVYITLVALRDGTRDLKRVRFSRRRFGEHQAETWWSENREKVYERYNVRGSDKSSVSGQTARRSEGGFSPSSQI</sequence>
<dbReference type="CDD" id="cd13365">
    <property type="entry name" value="PH_PLC_plant-like"/>
    <property type="match status" value="1"/>
</dbReference>
<reference evidence="7 8" key="1">
    <citation type="submission" date="2019-07" db="EMBL/GenBank/DDBJ databases">
        <title>De Novo Assembly of kiwifruit Actinidia rufa.</title>
        <authorList>
            <person name="Sugita-Konishi S."/>
            <person name="Sato K."/>
            <person name="Mori E."/>
            <person name="Abe Y."/>
            <person name="Kisaki G."/>
            <person name="Hamano K."/>
            <person name="Suezawa K."/>
            <person name="Otani M."/>
            <person name="Fukuda T."/>
            <person name="Manabe T."/>
            <person name="Gomi K."/>
            <person name="Tabuchi M."/>
            <person name="Akimitsu K."/>
            <person name="Kataoka I."/>
        </authorList>
    </citation>
    <scope>NUCLEOTIDE SEQUENCE [LARGE SCALE GENOMIC DNA]</scope>
    <source>
        <strain evidence="8">cv. Fuchu</strain>
    </source>
</reference>
<feature type="compositionally biased region" description="Basic and acidic residues" evidence="4">
    <location>
        <begin position="1014"/>
        <end position="1027"/>
    </location>
</feature>
<protein>
    <submittedName>
        <fullName evidence="7">Regulator of chromosome condensation (RCC1) family with FYVE zinc finger domain-containing protein</fullName>
    </submittedName>
</protein>
<dbReference type="Pfam" id="PF08381">
    <property type="entry name" value="BRX"/>
    <property type="match status" value="1"/>
</dbReference>
<feature type="repeat" description="RCC1" evidence="2">
    <location>
        <begin position="640"/>
        <end position="691"/>
    </location>
</feature>
<evidence type="ECO:0000259" key="5">
    <source>
        <dbReference type="PROSITE" id="PS50003"/>
    </source>
</evidence>
<organism evidence="7 8">
    <name type="scientific">Actinidia rufa</name>
    <dbReference type="NCBI Taxonomy" id="165716"/>
    <lineage>
        <taxon>Eukaryota</taxon>
        <taxon>Viridiplantae</taxon>
        <taxon>Streptophyta</taxon>
        <taxon>Embryophyta</taxon>
        <taxon>Tracheophyta</taxon>
        <taxon>Spermatophyta</taxon>
        <taxon>Magnoliopsida</taxon>
        <taxon>eudicotyledons</taxon>
        <taxon>Gunneridae</taxon>
        <taxon>Pentapetalae</taxon>
        <taxon>asterids</taxon>
        <taxon>Ericales</taxon>
        <taxon>Actinidiaceae</taxon>
        <taxon>Actinidia</taxon>
    </lineage>
</organism>
<feature type="compositionally biased region" description="Polar residues" evidence="4">
    <location>
        <begin position="1067"/>
        <end position="1077"/>
    </location>
</feature>
<name>A0A7J0GGI2_9ERIC</name>
<dbReference type="PANTHER" id="PTHR22870:SF91">
    <property type="entry name" value="REGULATOR OF CHROMOSOME CONDENSATION (RCC1) FAMILY WITH FYVE ZINC FINGER DOMAIN-CONTAINING PROTEIN"/>
    <property type="match status" value="1"/>
</dbReference>
<feature type="region of interest" description="Disordered" evidence="4">
    <location>
        <begin position="1186"/>
        <end position="1212"/>
    </location>
</feature>
<feature type="repeat" description="RCC1" evidence="2">
    <location>
        <begin position="588"/>
        <end position="639"/>
    </location>
</feature>
<feature type="compositionally biased region" description="Polar residues" evidence="4">
    <location>
        <begin position="1028"/>
        <end position="1049"/>
    </location>
</feature>
<feature type="repeat" description="RCC1" evidence="2">
    <location>
        <begin position="470"/>
        <end position="524"/>
    </location>
</feature>
<evidence type="ECO:0000256" key="2">
    <source>
        <dbReference type="PROSITE-ProRule" id="PRU00235"/>
    </source>
</evidence>
<evidence type="ECO:0000313" key="8">
    <source>
        <dbReference type="Proteomes" id="UP000585474"/>
    </source>
</evidence>
<evidence type="ECO:0000259" key="6">
    <source>
        <dbReference type="PROSITE" id="PS51514"/>
    </source>
</evidence>
<dbReference type="FunFam" id="2.130.10.30:FF:000031">
    <property type="entry name" value="PH, RCC1 and FYVE domains-containing protein 1"/>
    <property type="match status" value="1"/>
</dbReference>
<dbReference type="PRINTS" id="PR00633">
    <property type="entry name" value="RCCNDNSATION"/>
</dbReference>
<dbReference type="Gene3D" id="2.30.29.30">
    <property type="entry name" value="Pleckstrin-homology domain (PH domain)/Phosphotyrosine-binding domain (PTB)"/>
    <property type="match status" value="1"/>
</dbReference>
<dbReference type="OrthoDB" id="5981550at2759"/>
<dbReference type="PROSITE" id="PS00626">
    <property type="entry name" value="RCC1_2"/>
    <property type="match status" value="3"/>
</dbReference>
<evidence type="ECO:0000313" key="7">
    <source>
        <dbReference type="EMBL" id="GFZ09919.1"/>
    </source>
</evidence>
<feature type="domain" description="BRX" evidence="6">
    <location>
        <begin position="1130"/>
        <end position="1185"/>
    </location>
</feature>
<keyword evidence="1" id="KW-0677">Repeat</keyword>
<feature type="repeat" description="RCC1" evidence="2">
    <location>
        <begin position="692"/>
        <end position="743"/>
    </location>
</feature>
<dbReference type="InterPro" id="IPR009091">
    <property type="entry name" value="RCC1/BLIP-II"/>
</dbReference>
<dbReference type="PANTHER" id="PTHR22870">
    <property type="entry name" value="REGULATOR OF CHROMOSOME CONDENSATION"/>
    <property type="match status" value="1"/>
</dbReference>
<dbReference type="Pfam" id="PF13713">
    <property type="entry name" value="BRX_N"/>
    <property type="match status" value="1"/>
</dbReference>
<feature type="repeat" description="RCC1" evidence="2">
    <location>
        <begin position="525"/>
        <end position="576"/>
    </location>
</feature>
<dbReference type="Pfam" id="PF16457">
    <property type="entry name" value="PH_12"/>
    <property type="match status" value="1"/>
</dbReference>
<keyword evidence="8" id="KW-1185">Reference proteome</keyword>
<feature type="region of interest" description="Disordered" evidence="4">
    <location>
        <begin position="879"/>
        <end position="907"/>
    </location>
</feature>
<dbReference type="InterPro" id="IPR011993">
    <property type="entry name" value="PH-like_dom_sf"/>
</dbReference>
<dbReference type="SUPFAM" id="SSF50729">
    <property type="entry name" value="PH domain-like"/>
    <property type="match status" value="1"/>
</dbReference>
<dbReference type="PROSITE" id="PS51514">
    <property type="entry name" value="BRX"/>
    <property type="match status" value="1"/>
</dbReference>
<feature type="domain" description="PH" evidence="5">
    <location>
        <begin position="210"/>
        <end position="243"/>
    </location>
</feature>
<dbReference type="PROSITE" id="PS50003">
    <property type="entry name" value="PH_DOMAIN"/>
    <property type="match status" value="1"/>
</dbReference>
<feature type="coiled-coil region" evidence="3">
    <location>
        <begin position="914"/>
        <end position="990"/>
    </location>
</feature>
<feature type="repeat" description="RCC1" evidence="2">
    <location>
        <begin position="418"/>
        <end position="469"/>
    </location>
</feature>
<dbReference type="InterPro" id="IPR027988">
    <property type="entry name" value="BRX_N"/>
</dbReference>
<feature type="compositionally biased region" description="Polar residues" evidence="4">
    <location>
        <begin position="1105"/>
        <end position="1121"/>
    </location>
</feature>
<accession>A0A7J0GGI2</accession>
<dbReference type="Gene3D" id="2.130.10.30">
    <property type="entry name" value="Regulator of chromosome condensation 1/beta-lactamase-inhibitor protein II"/>
    <property type="match status" value="2"/>
</dbReference>
<dbReference type="InterPro" id="IPR013591">
    <property type="entry name" value="Brevis_radix_dom"/>
</dbReference>
<feature type="compositionally biased region" description="Low complexity" evidence="4">
    <location>
        <begin position="879"/>
        <end position="891"/>
    </location>
</feature>
<dbReference type="InterPro" id="IPR000408">
    <property type="entry name" value="Reg_chr_condens"/>
</dbReference>
<dbReference type="InterPro" id="IPR051210">
    <property type="entry name" value="Ub_ligase/GEF_domain"/>
</dbReference>
<comment type="caution">
    <text evidence="7">The sequence shown here is derived from an EMBL/GenBank/DDBJ whole genome shotgun (WGS) entry which is preliminary data.</text>
</comment>
<dbReference type="InterPro" id="IPR058923">
    <property type="entry name" value="RCC1-like_dom"/>
</dbReference>
<gene>
    <name evidence="7" type="ORF">Acr_21g0005180</name>
</gene>
<proteinExistence type="predicted"/>
<dbReference type="Pfam" id="PF25390">
    <property type="entry name" value="WD40_RLD"/>
    <property type="match status" value="1"/>
</dbReference>
<evidence type="ECO:0000256" key="3">
    <source>
        <dbReference type="SAM" id="Coils"/>
    </source>
</evidence>